<organism evidence="6 7">
    <name type="scientific">Bradyrhizobium lablabi</name>
    <dbReference type="NCBI Taxonomy" id="722472"/>
    <lineage>
        <taxon>Bacteria</taxon>
        <taxon>Pseudomonadati</taxon>
        <taxon>Pseudomonadota</taxon>
        <taxon>Alphaproteobacteria</taxon>
        <taxon>Hyphomicrobiales</taxon>
        <taxon>Nitrobacteraceae</taxon>
        <taxon>Bradyrhizobium</taxon>
    </lineage>
</organism>
<proteinExistence type="predicted"/>
<dbReference type="PRINTS" id="PR00455">
    <property type="entry name" value="HTHTETR"/>
</dbReference>
<dbReference type="Pfam" id="PF00440">
    <property type="entry name" value="TetR_N"/>
    <property type="match status" value="1"/>
</dbReference>
<accession>A0A1M6SQ05</accession>
<dbReference type="SUPFAM" id="SSF46689">
    <property type="entry name" value="Homeodomain-like"/>
    <property type="match status" value="1"/>
</dbReference>
<dbReference type="PANTHER" id="PTHR47506">
    <property type="entry name" value="TRANSCRIPTIONAL REGULATORY PROTEIN"/>
    <property type="match status" value="1"/>
</dbReference>
<dbReference type="InterPro" id="IPR001647">
    <property type="entry name" value="HTH_TetR"/>
</dbReference>
<keyword evidence="3" id="KW-0804">Transcription</keyword>
<evidence type="ECO:0000313" key="6">
    <source>
        <dbReference type="EMBL" id="SHK46803.1"/>
    </source>
</evidence>
<dbReference type="EMBL" id="LT670844">
    <property type="protein sequence ID" value="SHK46803.1"/>
    <property type="molecule type" value="Genomic_DNA"/>
</dbReference>
<feature type="DNA-binding region" description="H-T-H motif" evidence="4">
    <location>
        <begin position="26"/>
        <end position="45"/>
    </location>
</feature>
<evidence type="ECO:0000256" key="1">
    <source>
        <dbReference type="ARBA" id="ARBA00023015"/>
    </source>
</evidence>
<dbReference type="AlphaFoldDB" id="A0A1M6SQ05"/>
<dbReference type="GO" id="GO:0003677">
    <property type="term" value="F:DNA binding"/>
    <property type="evidence" value="ECO:0007669"/>
    <property type="project" value="UniProtKB-UniRule"/>
</dbReference>
<protein>
    <submittedName>
        <fullName evidence="6">Transcriptional regulator, TetR family</fullName>
    </submittedName>
</protein>
<keyword evidence="1" id="KW-0805">Transcription regulation</keyword>
<dbReference type="Gene3D" id="1.10.357.10">
    <property type="entry name" value="Tetracycline Repressor, domain 2"/>
    <property type="match status" value="1"/>
</dbReference>
<gene>
    <name evidence="6" type="ORF">SAMN05444159_3328</name>
</gene>
<reference evidence="6 7" key="1">
    <citation type="submission" date="2016-11" db="EMBL/GenBank/DDBJ databases">
        <authorList>
            <person name="Jaros S."/>
            <person name="Januszkiewicz K."/>
            <person name="Wedrychowicz H."/>
        </authorList>
    </citation>
    <scope>NUCLEOTIDE SEQUENCE [LARGE SCALE GENOMIC DNA]</scope>
    <source>
        <strain evidence="6 7">GAS499</strain>
    </source>
</reference>
<evidence type="ECO:0000256" key="3">
    <source>
        <dbReference type="ARBA" id="ARBA00023163"/>
    </source>
</evidence>
<dbReference type="PROSITE" id="PS50977">
    <property type="entry name" value="HTH_TETR_2"/>
    <property type="match status" value="1"/>
</dbReference>
<evidence type="ECO:0000259" key="5">
    <source>
        <dbReference type="PROSITE" id="PS50977"/>
    </source>
</evidence>
<name>A0A1M6SQ05_9BRAD</name>
<evidence type="ECO:0000256" key="2">
    <source>
        <dbReference type="ARBA" id="ARBA00023125"/>
    </source>
</evidence>
<evidence type="ECO:0000313" key="7">
    <source>
        <dbReference type="Proteomes" id="UP000189935"/>
    </source>
</evidence>
<dbReference type="PANTHER" id="PTHR47506:SF1">
    <property type="entry name" value="HTH-TYPE TRANSCRIPTIONAL REGULATOR YJDC"/>
    <property type="match status" value="1"/>
</dbReference>
<dbReference type="InterPro" id="IPR036271">
    <property type="entry name" value="Tet_transcr_reg_TetR-rel_C_sf"/>
</dbReference>
<feature type="domain" description="HTH tetR-type" evidence="5">
    <location>
        <begin position="3"/>
        <end position="63"/>
    </location>
</feature>
<sequence length="186" mass="20316">MTTDTRETIMSAACAMVQNRGYNALSFRELAAEVGVKSASVHYHFPTKGDLACALARRYTDNLVVYLDGLLAASQDQQSCIRSYTGVFREALTDNRMCLAGIMAAEQVDVPIEARAELTRFAEVNVRWLVKVLSLRKSRADTKAVQRQALAIFAAVGGAQLLARGRGDVAVFDQIIEAYRTAGILP</sequence>
<dbReference type="Proteomes" id="UP000189935">
    <property type="component" value="Chromosome I"/>
</dbReference>
<keyword evidence="2 4" id="KW-0238">DNA-binding</keyword>
<dbReference type="InterPro" id="IPR009057">
    <property type="entry name" value="Homeodomain-like_sf"/>
</dbReference>
<evidence type="ECO:0000256" key="4">
    <source>
        <dbReference type="PROSITE-ProRule" id="PRU00335"/>
    </source>
</evidence>
<dbReference type="SUPFAM" id="SSF48498">
    <property type="entry name" value="Tetracyclin repressor-like, C-terminal domain"/>
    <property type="match status" value="1"/>
</dbReference>